<dbReference type="EMBL" id="LOPW02000004">
    <property type="protein sequence ID" value="POG56667.1"/>
    <property type="molecule type" value="Genomic_DNA"/>
</dbReference>
<dbReference type="GO" id="GO:0003677">
    <property type="term" value="F:DNA binding"/>
    <property type="evidence" value="ECO:0007669"/>
    <property type="project" value="UniProtKB-UniRule"/>
</dbReference>
<accession>A0A2P4NU56</accession>
<dbReference type="Gene3D" id="1.10.150.130">
    <property type="match status" value="1"/>
</dbReference>
<keyword evidence="1" id="KW-0229">DNA integration</keyword>
<evidence type="ECO:0000313" key="8">
    <source>
        <dbReference type="Proteomes" id="UP000053621"/>
    </source>
</evidence>
<sequence length="333" mass="38060">MTDLEPLSPEEGVTRFLRHREPSVRDSTLQNSRTRLNHFLDWCEEVGIENLNDLSGRDLADFVAWRRGDIAPITLQKQLSTVRAALGFWADIEGVEDGLRERVHAPELPDGAESRDIHLSADRAESILDYLDRYQYASREHVIMALLWRTGMRRGALRALDVGDLHADDHAVELVHRPETDTALKNGTKGERWVYLGPEWFEVVDEYAATNRHDVVDDHGRRPLITSKYGRPTGDTIYKWVGKLTRPCEYGDCPHDRERATCDAVGSDGYPSRCPSSRSPHAVRRGHITAYLNREVSPETISERSDVSLDILYQHYDARTPREKMNVRIQNLP</sequence>
<evidence type="ECO:0000313" key="7">
    <source>
        <dbReference type="EMBL" id="POG56667.1"/>
    </source>
</evidence>
<dbReference type="Gene3D" id="1.10.443.10">
    <property type="entry name" value="Intergrase catalytic core"/>
    <property type="match status" value="1"/>
</dbReference>
<dbReference type="InterPro" id="IPR010998">
    <property type="entry name" value="Integrase_recombinase_N"/>
</dbReference>
<protein>
    <submittedName>
        <fullName evidence="7">Integrase</fullName>
    </submittedName>
</protein>
<dbReference type="InterPro" id="IPR050090">
    <property type="entry name" value="Tyrosine_recombinase_XerCD"/>
</dbReference>
<feature type="domain" description="Core-binding (CB)" evidence="6">
    <location>
        <begin position="7"/>
        <end position="90"/>
    </location>
</feature>
<keyword evidence="3" id="KW-0233">DNA recombination</keyword>
<dbReference type="PANTHER" id="PTHR30349:SF41">
    <property type="entry name" value="INTEGRASE_RECOMBINASE PROTEIN MJ0367-RELATED"/>
    <property type="match status" value="1"/>
</dbReference>
<feature type="domain" description="Tyr recombinase" evidence="5">
    <location>
        <begin position="114"/>
        <end position="329"/>
    </location>
</feature>
<dbReference type="Proteomes" id="UP000053621">
    <property type="component" value="Unassembled WGS sequence"/>
</dbReference>
<evidence type="ECO:0000256" key="4">
    <source>
        <dbReference type="PROSITE-ProRule" id="PRU01248"/>
    </source>
</evidence>
<gene>
    <name evidence="7" type="ORF">AUR65_002240</name>
</gene>
<dbReference type="Pfam" id="PF00589">
    <property type="entry name" value="Phage_integrase"/>
    <property type="match status" value="1"/>
</dbReference>
<dbReference type="InterPro" id="IPR002104">
    <property type="entry name" value="Integrase_catalytic"/>
</dbReference>
<dbReference type="InterPro" id="IPR013762">
    <property type="entry name" value="Integrase-like_cat_sf"/>
</dbReference>
<evidence type="ECO:0000256" key="1">
    <source>
        <dbReference type="ARBA" id="ARBA00022908"/>
    </source>
</evidence>
<dbReference type="AlphaFoldDB" id="A0A2P4NU56"/>
<dbReference type="CDD" id="cd00397">
    <property type="entry name" value="DNA_BRE_C"/>
    <property type="match status" value="1"/>
</dbReference>
<dbReference type="OrthoDB" id="198497at2157"/>
<evidence type="ECO:0000259" key="6">
    <source>
        <dbReference type="PROSITE" id="PS51900"/>
    </source>
</evidence>
<dbReference type="InterPro" id="IPR044068">
    <property type="entry name" value="CB"/>
</dbReference>
<proteinExistence type="predicted"/>
<dbReference type="GO" id="GO:0015074">
    <property type="term" value="P:DNA integration"/>
    <property type="evidence" value="ECO:0007669"/>
    <property type="project" value="UniProtKB-KW"/>
</dbReference>
<evidence type="ECO:0000256" key="2">
    <source>
        <dbReference type="ARBA" id="ARBA00023125"/>
    </source>
</evidence>
<keyword evidence="8" id="KW-1185">Reference proteome</keyword>
<name>A0A2P4NU56_9EURY</name>
<dbReference type="SUPFAM" id="SSF56349">
    <property type="entry name" value="DNA breaking-rejoining enzymes"/>
    <property type="match status" value="1"/>
</dbReference>
<dbReference type="Pfam" id="PF02899">
    <property type="entry name" value="Phage_int_SAM_1"/>
    <property type="match status" value="1"/>
</dbReference>
<dbReference type="InterPro" id="IPR011010">
    <property type="entry name" value="DNA_brk_join_enz"/>
</dbReference>
<reference evidence="7" key="1">
    <citation type="submission" date="2017-08" db="EMBL/GenBank/DDBJ databases">
        <title>Haloferax marisrubri sp. nov., isolated from the Discovery deep brine-seawater interface in the Red Sea.</title>
        <authorList>
            <person name="Zhang G."/>
            <person name="Stingl U."/>
        </authorList>
    </citation>
    <scope>NUCLEOTIDE SEQUENCE [LARGE SCALE GENOMIC DNA]</scope>
    <source>
        <strain evidence="7">SB3</strain>
    </source>
</reference>
<dbReference type="InterPro" id="IPR004107">
    <property type="entry name" value="Integrase_SAM-like_N"/>
</dbReference>
<dbReference type="GO" id="GO:0006310">
    <property type="term" value="P:DNA recombination"/>
    <property type="evidence" value="ECO:0007669"/>
    <property type="project" value="UniProtKB-KW"/>
</dbReference>
<dbReference type="PROSITE" id="PS51898">
    <property type="entry name" value="TYR_RECOMBINASE"/>
    <property type="match status" value="1"/>
</dbReference>
<comment type="caution">
    <text evidence="7">The sequence shown here is derived from an EMBL/GenBank/DDBJ whole genome shotgun (WGS) entry which is preliminary data.</text>
</comment>
<evidence type="ECO:0000259" key="5">
    <source>
        <dbReference type="PROSITE" id="PS51898"/>
    </source>
</evidence>
<organism evidence="7 8">
    <name type="scientific">Haloferax marisrubri</name>
    <dbReference type="NCBI Taxonomy" id="1544719"/>
    <lineage>
        <taxon>Archaea</taxon>
        <taxon>Methanobacteriati</taxon>
        <taxon>Methanobacteriota</taxon>
        <taxon>Stenosarchaea group</taxon>
        <taxon>Halobacteria</taxon>
        <taxon>Halobacteriales</taxon>
        <taxon>Haloferacaceae</taxon>
        <taxon>Haloferax</taxon>
    </lineage>
</organism>
<dbReference type="PROSITE" id="PS51900">
    <property type="entry name" value="CB"/>
    <property type="match status" value="1"/>
</dbReference>
<dbReference type="RefSeq" id="WP_058568189.1">
    <property type="nucleotide sequence ID" value="NZ_LOPW02000004.1"/>
</dbReference>
<evidence type="ECO:0000256" key="3">
    <source>
        <dbReference type="ARBA" id="ARBA00023172"/>
    </source>
</evidence>
<dbReference type="PANTHER" id="PTHR30349">
    <property type="entry name" value="PHAGE INTEGRASE-RELATED"/>
    <property type="match status" value="1"/>
</dbReference>
<keyword evidence="2 4" id="KW-0238">DNA-binding</keyword>